<dbReference type="RefSeq" id="XP_067545318.1">
    <property type="nucleotide sequence ID" value="XM_067687610.1"/>
</dbReference>
<name>A0A177EIF5_9MICR</name>
<dbReference type="GeneID" id="93646542"/>
<dbReference type="EMBL" id="LTDL01000014">
    <property type="protein sequence ID" value="OAG31717.1"/>
    <property type="molecule type" value="Genomic_DNA"/>
</dbReference>
<accession>A0A177EIF5</accession>
<comment type="caution">
    <text evidence="1">The sequence shown here is derived from an EMBL/GenBank/DDBJ whole genome shotgun (WGS) entry which is preliminary data.</text>
</comment>
<gene>
    <name evidence="1" type="ORF">NEDG_00192</name>
</gene>
<dbReference type="AlphaFoldDB" id="A0A177EIF5"/>
<sequence>MYLEMVRPIQCQLLLSEPSLQKLLIWTLVLGGILSFCIAGVKHSKGPEVLELTPATQKIIRFFEKSNHSLETKRIGNQFYIRKHQTSCHRQLFLRMYLIEHIPDEIDPGLHHGSLHIIGYGIPLTSQAKQKKDIIDRLAKILTIFSTSRIQTLTLAAFDMVVVLDPHPTKTPLYIRTSLALNDVSSSFVTWLGARSDFSTCSPAMGLKVHMCPDLTSLECLDALNFSTLSFFAVSDLKNLKDLACQILTQSQVTDSLGIKNLGHLTVTPNLAQVVAERSWEDVDMSISLWLAFFSAQPTAHINTLYLEANTIEETLVFENHLTPFHAHTTCVWITLTTNVPRLTQNLFACVVSWGGATFAAPFKFSVVAFCGLDTELSVFLKNQTDVFMATFHKYDIVAANYYDRLPNTESVLAIYCAVLSRPSNPV</sequence>
<reference evidence="1 2" key="1">
    <citation type="submission" date="2016-02" db="EMBL/GenBank/DDBJ databases">
        <title>Discovery of a natural microsporidian pathogen with a broad tissue tropism in Caenorhabditis elegans.</title>
        <authorList>
            <person name="Luallen R.J."/>
            <person name="Reinke A.W."/>
            <person name="Tong L."/>
            <person name="Botts M.R."/>
            <person name="Felix M.-A."/>
            <person name="Troemel E.R."/>
        </authorList>
    </citation>
    <scope>NUCLEOTIDE SEQUENCE [LARGE SCALE GENOMIC DNA]</scope>
    <source>
        <strain evidence="1 2">JUm2807</strain>
    </source>
</reference>
<evidence type="ECO:0000313" key="2">
    <source>
        <dbReference type="Proteomes" id="UP000185944"/>
    </source>
</evidence>
<dbReference type="Proteomes" id="UP000185944">
    <property type="component" value="Unassembled WGS sequence"/>
</dbReference>
<keyword evidence="2" id="KW-1185">Reference proteome</keyword>
<proteinExistence type="predicted"/>
<organism evidence="1 2">
    <name type="scientific">Nematocida displodere</name>
    <dbReference type="NCBI Taxonomy" id="1805483"/>
    <lineage>
        <taxon>Eukaryota</taxon>
        <taxon>Fungi</taxon>
        <taxon>Fungi incertae sedis</taxon>
        <taxon>Microsporidia</taxon>
        <taxon>Nematocida</taxon>
    </lineage>
</organism>
<dbReference type="VEuPathDB" id="MicrosporidiaDB:NEDG_00192"/>
<protein>
    <submittedName>
        <fullName evidence="1">Uncharacterized protein</fullName>
    </submittedName>
</protein>
<evidence type="ECO:0000313" key="1">
    <source>
        <dbReference type="EMBL" id="OAG31717.1"/>
    </source>
</evidence>